<comment type="caution">
    <text evidence="1">The sequence shown here is derived from an EMBL/GenBank/DDBJ whole genome shotgun (WGS) entry which is preliminary data.</text>
</comment>
<proteinExistence type="predicted"/>
<accession>A0ABD0YQZ0</accession>
<sequence length="201" mass="22499">MDAGESSRCQALINSRWYMLWSSAAGCSLRLLTCHSWSNTQNIKMLSECFIRPLNHAVRPLVTRRRPVYLNLELFQETPYQKIVALSSPVQHRGHWCTYRGKKLFSYDGTRHLSWVCQRRKPWPGLTLKWKSTSPWRPTTGRGLAKLLRVEHVGVGGDPDARPEADGVHGCSLKRGTPAKKHPATAGPDGVAFINGIGRGA</sequence>
<keyword evidence="2" id="KW-1185">Reference proteome</keyword>
<evidence type="ECO:0000313" key="1">
    <source>
        <dbReference type="EMBL" id="KAL1138362.1"/>
    </source>
</evidence>
<organism evidence="1 2">
    <name type="scientific">Ranatra chinensis</name>
    <dbReference type="NCBI Taxonomy" id="642074"/>
    <lineage>
        <taxon>Eukaryota</taxon>
        <taxon>Metazoa</taxon>
        <taxon>Ecdysozoa</taxon>
        <taxon>Arthropoda</taxon>
        <taxon>Hexapoda</taxon>
        <taxon>Insecta</taxon>
        <taxon>Pterygota</taxon>
        <taxon>Neoptera</taxon>
        <taxon>Paraneoptera</taxon>
        <taxon>Hemiptera</taxon>
        <taxon>Heteroptera</taxon>
        <taxon>Panheteroptera</taxon>
        <taxon>Nepomorpha</taxon>
        <taxon>Nepidae</taxon>
        <taxon>Ranatrinae</taxon>
        <taxon>Ranatra</taxon>
    </lineage>
</organism>
<evidence type="ECO:0000313" key="2">
    <source>
        <dbReference type="Proteomes" id="UP001558652"/>
    </source>
</evidence>
<gene>
    <name evidence="1" type="ORF">AAG570_008426</name>
</gene>
<dbReference type="Proteomes" id="UP001558652">
    <property type="component" value="Unassembled WGS sequence"/>
</dbReference>
<protein>
    <submittedName>
        <fullName evidence="1">Uncharacterized protein</fullName>
    </submittedName>
</protein>
<name>A0ABD0YQZ0_9HEMI</name>
<dbReference type="EMBL" id="JBFDAA010000003">
    <property type="protein sequence ID" value="KAL1138362.1"/>
    <property type="molecule type" value="Genomic_DNA"/>
</dbReference>
<dbReference type="AlphaFoldDB" id="A0ABD0YQZ0"/>
<reference evidence="1 2" key="1">
    <citation type="submission" date="2024-07" db="EMBL/GenBank/DDBJ databases">
        <title>Chromosome-level genome assembly of the water stick insect Ranatra chinensis (Heteroptera: Nepidae).</title>
        <authorList>
            <person name="Liu X."/>
        </authorList>
    </citation>
    <scope>NUCLEOTIDE SEQUENCE [LARGE SCALE GENOMIC DNA]</scope>
    <source>
        <strain evidence="1">Cailab_2021Rc</strain>
        <tissue evidence="1">Muscle</tissue>
    </source>
</reference>